<reference evidence="1" key="1">
    <citation type="submission" date="2021-06" db="EMBL/GenBank/DDBJ databases">
        <authorList>
            <person name="Kallberg Y."/>
            <person name="Tangrot J."/>
            <person name="Rosling A."/>
        </authorList>
    </citation>
    <scope>NUCLEOTIDE SEQUENCE</scope>
    <source>
        <strain evidence="1">MA461A</strain>
    </source>
</reference>
<dbReference type="EMBL" id="CAJVQC010048031">
    <property type="protein sequence ID" value="CAG8785610.1"/>
    <property type="molecule type" value="Genomic_DNA"/>
</dbReference>
<name>A0ACA9RB98_9GLOM</name>
<feature type="non-terminal residue" evidence="1">
    <location>
        <position position="1"/>
    </location>
</feature>
<organism evidence="1 2">
    <name type="scientific">Racocetra persica</name>
    <dbReference type="NCBI Taxonomy" id="160502"/>
    <lineage>
        <taxon>Eukaryota</taxon>
        <taxon>Fungi</taxon>
        <taxon>Fungi incertae sedis</taxon>
        <taxon>Mucoromycota</taxon>
        <taxon>Glomeromycotina</taxon>
        <taxon>Glomeromycetes</taxon>
        <taxon>Diversisporales</taxon>
        <taxon>Gigasporaceae</taxon>
        <taxon>Racocetra</taxon>
    </lineage>
</organism>
<evidence type="ECO:0000313" key="1">
    <source>
        <dbReference type="EMBL" id="CAG8785610.1"/>
    </source>
</evidence>
<sequence length="94" mass="10615">IQQTKIDTEYLVPKLSGVPYKQQGVVAAKYHIGSLNFLLSLTPNNRARIAYIAHDKHNSEFFESFLETLKKDYKTCGPQLQATLEKPGTDLLGY</sequence>
<gene>
    <name evidence="1" type="ORF">RPERSI_LOCUS18251</name>
</gene>
<dbReference type="Proteomes" id="UP000789920">
    <property type="component" value="Unassembled WGS sequence"/>
</dbReference>
<comment type="caution">
    <text evidence="1">The sequence shown here is derived from an EMBL/GenBank/DDBJ whole genome shotgun (WGS) entry which is preliminary data.</text>
</comment>
<feature type="non-terminal residue" evidence="1">
    <location>
        <position position="94"/>
    </location>
</feature>
<keyword evidence="2" id="KW-1185">Reference proteome</keyword>
<accession>A0ACA9RB98</accession>
<evidence type="ECO:0000313" key="2">
    <source>
        <dbReference type="Proteomes" id="UP000789920"/>
    </source>
</evidence>
<protein>
    <submittedName>
        <fullName evidence="1">31600_t:CDS:1</fullName>
    </submittedName>
</protein>
<proteinExistence type="predicted"/>